<keyword evidence="1" id="KW-0175">Coiled coil</keyword>
<name>A0A9P8RYN3_9EUKA</name>
<reference evidence="2 3" key="1">
    <citation type="journal article" date="2014" name="PLoS Genet.">
        <title>The Genome of Spironucleus salmonicida Highlights a Fish Pathogen Adapted to Fluctuating Environments.</title>
        <authorList>
            <person name="Xu F."/>
            <person name="Jerlstrom-Hultqvist J."/>
            <person name="Einarsson E."/>
            <person name="Astvaldsson A."/>
            <person name="Svard S.G."/>
            <person name="Andersson J.O."/>
        </authorList>
    </citation>
    <scope>NUCLEOTIDE SEQUENCE [LARGE SCALE GENOMIC DNA]</scope>
    <source>
        <strain evidence="2 3">ATCC 50377</strain>
    </source>
</reference>
<evidence type="ECO:0000313" key="2">
    <source>
        <dbReference type="EMBL" id="KAH0573727.1"/>
    </source>
</evidence>
<gene>
    <name evidence="2" type="ORF">SS50377_23662</name>
</gene>
<evidence type="ECO:0000313" key="3">
    <source>
        <dbReference type="Proteomes" id="UP000018208"/>
    </source>
</evidence>
<sequence length="218" mass="25360">MMSSNIMQNHNLACKKSSQTLDKDKYGSFSKNRLPIAPKDEYLSTNKLTQSKYEPIKNYNFDFQSANKNQRDSFTIYSNQISNNLPIPINILNDISVDSTEGPNLILSNMSTTYQQSQKDNDLLVLNQNLRSQNLLLVQKMQDLEEKLKQFNNQQSPEAVKQTFDQERLLDKLSFYQKENIMLREKFAVQENKMSTIKQDIVQQLNYADSQKIITLLE</sequence>
<comment type="caution">
    <text evidence="2">The sequence shown here is derived from an EMBL/GenBank/DDBJ whole genome shotgun (WGS) entry which is preliminary data.</text>
</comment>
<dbReference type="EMBL" id="AUWU02000004">
    <property type="protein sequence ID" value="KAH0573727.1"/>
    <property type="molecule type" value="Genomic_DNA"/>
</dbReference>
<dbReference type="AlphaFoldDB" id="A0A9P8RYN3"/>
<evidence type="ECO:0000256" key="1">
    <source>
        <dbReference type="SAM" id="Coils"/>
    </source>
</evidence>
<accession>A0A9P8RYN3</accession>
<dbReference type="KEGG" id="ssao:94297685"/>
<feature type="coiled-coil region" evidence="1">
    <location>
        <begin position="127"/>
        <end position="154"/>
    </location>
</feature>
<dbReference type="RefSeq" id="XP_067764500.1">
    <property type="nucleotide sequence ID" value="XM_067907526.1"/>
</dbReference>
<keyword evidence="3" id="KW-1185">Reference proteome</keyword>
<dbReference type="Proteomes" id="UP000018208">
    <property type="component" value="Unassembled WGS sequence"/>
</dbReference>
<protein>
    <submittedName>
        <fullName evidence="2">Uncharacterized protein</fullName>
    </submittedName>
</protein>
<organism evidence="2 3">
    <name type="scientific">Spironucleus salmonicida</name>
    <dbReference type="NCBI Taxonomy" id="348837"/>
    <lineage>
        <taxon>Eukaryota</taxon>
        <taxon>Metamonada</taxon>
        <taxon>Diplomonadida</taxon>
        <taxon>Hexamitidae</taxon>
        <taxon>Hexamitinae</taxon>
        <taxon>Spironucleus</taxon>
    </lineage>
</organism>
<proteinExistence type="predicted"/>
<dbReference type="GeneID" id="94297685"/>